<organism evidence="1 2">
    <name type="scientific">Octopus vulgaris</name>
    <name type="common">Common octopus</name>
    <dbReference type="NCBI Taxonomy" id="6645"/>
    <lineage>
        <taxon>Eukaryota</taxon>
        <taxon>Metazoa</taxon>
        <taxon>Spiralia</taxon>
        <taxon>Lophotrochozoa</taxon>
        <taxon>Mollusca</taxon>
        <taxon>Cephalopoda</taxon>
        <taxon>Coleoidea</taxon>
        <taxon>Octopodiformes</taxon>
        <taxon>Octopoda</taxon>
        <taxon>Incirrata</taxon>
        <taxon>Octopodidae</taxon>
        <taxon>Octopus</taxon>
    </lineage>
</organism>
<sequence>MFLGFTLKRYVEGRRMKLFETCFLQLYHTCGRYYNIVIANKCDCVMKRIRSDNFYAYEANCGPINIKSVRSCLKSVFGTNLFSVVSTTIPFFTKRVLSLSKQHAIATSPLYTRLYARTLMLSMRSFGCVCHVCCDDDAGYRGDLGGVAVHGVVVGGGGVGGFSGGCGCDDGGLDKAVDIGFHDRGLFNFIYTVPFLIHLECTLDTTNINWLLNS</sequence>
<name>A0AA36FIT9_OCTVU</name>
<keyword evidence="2" id="KW-1185">Reference proteome</keyword>
<reference evidence="1" key="1">
    <citation type="submission" date="2023-08" db="EMBL/GenBank/DDBJ databases">
        <authorList>
            <person name="Alioto T."/>
            <person name="Alioto T."/>
            <person name="Gomez Garrido J."/>
        </authorList>
    </citation>
    <scope>NUCLEOTIDE SEQUENCE</scope>
</reference>
<gene>
    <name evidence="1" type="ORF">OCTVUL_1B015473</name>
</gene>
<proteinExistence type="predicted"/>
<accession>A0AA36FIT9</accession>
<dbReference type="AlphaFoldDB" id="A0AA36FIT9"/>
<evidence type="ECO:0000313" key="2">
    <source>
        <dbReference type="Proteomes" id="UP001162480"/>
    </source>
</evidence>
<evidence type="ECO:0000313" key="1">
    <source>
        <dbReference type="EMBL" id="CAI9735833.1"/>
    </source>
</evidence>
<dbReference type="Proteomes" id="UP001162480">
    <property type="component" value="Chromosome 18"/>
</dbReference>
<dbReference type="EMBL" id="OX597831">
    <property type="protein sequence ID" value="CAI9735833.1"/>
    <property type="molecule type" value="Genomic_DNA"/>
</dbReference>
<protein>
    <submittedName>
        <fullName evidence="1">Uncharacterized protein</fullName>
    </submittedName>
</protein>